<gene>
    <name evidence="2" type="ORF">E5347_15110</name>
</gene>
<dbReference type="OrthoDB" id="2970506at2"/>
<evidence type="ECO:0000313" key="3">
    <source>
        <dbReference type="Proteomes" id="UP000306888"/>
    </source>
</evidence>
<dbReference type="Proteomes" id="UP000306888">
    <property type="component" value="Unassembled WGS sequence"/>
</dbReference>
<sequence>MAIKSCEDCSNKFTYADSFKAAWGLGIVQCDTCNTKYIMGKGWRLLTYVLLILPLILQGFLKTYLKSATLVVIMVYLVTVLIVVPLLTSFNRKLN</sequence>
<keyword evidence="1" id="KW-0472">Membrane</keyword>
<dbReference type="AlphaFoldDB" id="A0A4S2DEQ4"/>
<dbReference type="InterPro" id="IPR026369">
    <property type="entry name" value="CxxC_20_CxxC"/>
</dbReference>
<protein>
    <recommendedName>
        <fullName evidence="4">Cxxc_20_cxxc protein</fullName>
    </recommendedName>
</protein>
<proteinExistence type="predicted"/>
<name>A0A4S2DEQ4_9CLOT</name>
<reference evidence="2 3" key="1">
    <citation type="submission" date="2019-04" db="EMBL/GenBank/DDBJ databases">
        <title>Microbes associate with the intestines of laboratory mice.</title>
        <authorList>
            <person name="Navarre W."/>
            <person name="Wong E."/>
            <person name="Huang K."/>
            <person name="Tropini C."/>
            <person name="Ng K."/>
            <person name="Yu B."/>
        </authorList>
    </citation>
    <scope>NUCLEOTIDE SEQUENCE [LARGE SCALE GENOMIC DNA]</scope>
    <source>
        <strain evidence="2 3">NM50_B9-20</strain>
    </source>
</reference>
<evidence type="ECO:0000256" key="1">
    <source>
        <dbReference type="SAM" id="Phobius"/>
    </source>
</evidence>
<feature type="transmembrane region" description="Helical" evidence="1">
    <location>
        <begin position="67"/>
        <end position="87"/>
    </location>
</feature>
<dbReference type="RefSeq" id="WP_136008058.1">
    <property type="nucleotide sequence ID" value="NZ_SRYR01000013.1"/>
</dbReference>
<evidence type="ECO:0000313" key="2">
    <source>
        <dbReference type="EMBL" id="TGY40458.1"/>
    </source>
</evidence>
<dbReference type="NCBIfam" id="TIGR04104">
    <property type="entry name" value="cxxc_20_cxxc"/>
    <property type="match status" value="1"/>
</dbReference>
<organism evidence="2 3">
    <name type="scientific">Clostridium sartagoforme</name>
    <dbReference type="NCBI Taxonomy" id="84031"/>
    <lineage>
        <taxon>Bacteria</taxon>
        <taxon>Bacillati</taxon>
        <taxon>Bacillota</taxon>
        <taxon>Clostridia</taxon>
        <taxon>Eubacteriales</taxon>
        <taxon>Clostridiaceae</taxon>
        <taxon>Clostridium</taxon>
    </lineage>
</organism>
<keyword evidence="1" id="KW-0812">Transmembrane</keyword>
<keyword evidence="1" id="KW-1133">Transmembrane helix</keyword>
<feature type="transmembrane region" description="Helical" evidence="1">
    <location>
        <begin position="45"/>
        <end position="61"/>
    </location>
</feature>
<accession>A0A4S2DEQ4</accession>
<comment type="caution">
    <text evidence="2">The sequence shown here is derived from an EMBL/GenBank/DDBJ whole genome shotgun (WGS) entry which is preliminary data.</text>
</comment>
<dbReference type="EMBL" id="SRYR01000013">
    <property type="protein sequence ID" value="TGY40458.1"/>
    <property type="molecule type" value="Genomic_DNA"/>
</dbReference>
<keyword evidence="3" id="KW-1185">Reference proteome</keyword>
<evidence type="ECO:0008006" key="4">
    <source>
        <dbReference type="Google" id="ProtNLM"/>
    </source>
</evidence>